<proteinExistence type="predicted"/>
<sequence length="61" mass="6806">MHVPQVADGGRDVRMSVAFLDRSCALARLPKQASRMRIHVSRLAAVTDERLAAVNGVRHRR</sequence>
<protein>
    <submittedName>
        <fullName evidence="1">Uncharacterized protein</fullName>
    </submittedName>
</protein>
<name>A0A2S8IQH6_BURCE</name>
<gene>
    <name evidence="1" type="ORF">C5615_17570</name>
</gene>
<dbReference type="AlphaFoldDB" id="A0A2S8IQH6"/>
<evidence type="ECO:0000313" key="1">
    <source>
        <dbReference type="EMBL" id="PQP17003.1"/>
    </source>
</evidence>
<organism evidence="1 2">
    <name type="scientific">Burkholderia cepacia</name>
    <name type="common">Pseudomonas cepacia</name>
    <dbReference type="NCBI Taxonomy" id="292"/>
    <lineage>
        <taxon>Bacteria</taxon>
        <taxon>Pseudomonadati</taxon>
        <taxon>Pseudomonadota</taxon>
        <taxon>Betaproteobacteria</taxon>
        <taxon>Burkholderiales</taxon>
        <taxon>Burkholderiaceae</taxon>
        <taxon>Burkholderia</taxon>
        <taxon>Burkholderia cepacia complex</taxon>
    </lineage>
</organism>
<dbReference type="EMBL" id="PUIQ01000021">
    <property type="protein sequence ID" value="PQP17003.1"/>
    <property type="molecule type" value="Genomic_DNA"/>
</dbReference>
<dbReference type="Proteomes" id="UP000238206">
    <property type="component" value="Unassembled WGS sequence"/>
</dbReference>
<comment type="caution">
    <text evidence="1">The sequence shown here is derived from an EMBL/GenBank/DDBJ whole genome shotgun (WGS) entry which is preliminary data.</text>
</comment>
<evidence type="ECO:0000313" key="2">
    <source>
        <dbReference type="Proteomes" id="UP000238206"/>
    </source>
</evidence>
<reference evidence="1 2" key="1">
    <citation type="submission" date="2018-02" db="EMBL/GenBank/DDBJ databases">
        <title>Draft genome sequencing of Burkholderia cepacia Y14-15.</title>
        <authorList>
            <person name="Zheng B.-X."/>
        </authorList>
    </citation>
    <scope>NUCLEOTIDE SEQUENCE [LARGE SCALE GENOMIC DNA]</scope>
    <source>
        <strain evidence="1 2">Y14-15</strain>
    </source>
</reference>
<accession>A0A2S8IQH6</accession>